<accession>A0A1C5JI77</accession>
<name>A0A1C5JI77_9ACTN</name>
<keyword evidence="2" id="KW-1185">Reference proteome</keyword>
<reference evidence="2" key="1">
    <citation type="submission" date="2016-06" db="EMBL/GenBank/DDBJ databases">
        <authorList>
            <person name="Varghese N."/>
            <person name="Submissions Spin"/>
        </authorList>
    </citation>
    <scope>NUCLEOTIDE SEQUENCE [LARGE SCALE GENOMIC DNA]</scope>
    <source>
        <strain evidence="2">DSM 43819</strain>
    </source>
</reference>
<protein>
    <submittedName>
        <fullName evidence="1">Uncharacterized protein</fullName>
    </submittedName>
</protein>
<evidence type="ECO:0000313" key="2">
    <source>
        <dbReference type="Proteomes" id="UP000198221"/>
    </source>
</evidence>
<sequence>MTARWGMRDEASALLRYGNRKERQHGPKFAAVAEKYRL</sequence>
<evidence type="ECO:0000313" key="1">
    <source>
        <dbReference type="EMBL" id="SCG70285.1"/>
    </source>
</evidence>
<dbReference type="AlphaFoldDB" id="A0A1C5JI77"/>
<proteinExistence type="predicted"/>
<dbReference type="Proteomes" id="UP000198221">
    <property type="component" value="Chromosome I"/>
</dbReference>
<gene>
    <name evidence="1" type="ORF">GA0070613_4744</name>
</gene>
<dbReference type="EMBL" id="LT607754">
    <property type="protein sequence ID" value="SCG70285.1"/>
    <property type="molecule type" value="Genomic_DNA"/>
</dbReference>
<organism evidence="1 2">
    <name type="scientific">Micromonospora inositola</name>
    <dbReference type="NCBI Taxonomy" id="47865"/>
    <lineage>
        <taxon>Bacteria</taxon>
        <taxon>Bacillati</taxon>
        <taxon>Actinomycetota</taxon>
        <taxon>Actinomycetes</taxon>
        <taxon>Micromonosporales</taxon>
        <taxon>Micromonosporaceae</taxon>
        <taxon>Micromonospora</taxon>
    </lineage>
</organism>